<dbReference type="EMBL" id="JAWCUI010000036">
    <property type="protein sequence ID" value="KAL1893746.1"/>
    <property type="molecule type" value="Genomic_DNA"/>
</dbReference>
<reference evidence="1 2" key="1">
    <citation type="journal article" date="2024" name="IMA Fungus">
        <title>IMA Genome - F19 : A genome assembly and annotation guide to empower mycologists, including annotated draft genome sequences of Ceratocystis pirilliformis, Diaporthe australafricana, Fusarium ophioides, Paecilomyces lecythidis, and Sporothrix stenoceras.</title>
        <authorList>
            <person name="Aylward J."/>
            <person name="Wilson A.M."/>
            <person name="Visagie C.M."/>
            <person name="Spraker J."/>
            <person name="Barnes I."/>
            <person name="Buitendag C."/>
            <person name="Ceriani C."/>
            <person name="Del Mar Angel L."/>
            <person name="du Plessis D."/>
            <person name="Fuchs T."/>
            <person name="Gasser K."/>
            <person name="Kramer D."/>
            <person name="Li W."/>
            <person name="Munsamy K."/>
            <person name="Piso A."/>
            <person name="Price J.L."/>
            <person name="Sonnekus B."/>
            <person name="Thomas C."/>
            <person name="van der Nest A."/>
            <person name="van Dijk A."/>
            <person name="van Heerden A."/>
            <person name="van Vuuren N."/>
            <person name="Yilmaz N."/>
            <person name="Duong T.A."/>
            <person name="van der Merwe N.A."/>
            <person name="Wingfield M.J."/>
            <person name="Wingfield B.D."/>
        </authorList>
    </citation>
    <scope>NUCLEOTIDE SEQUENCE [LARGE SCALE GENOMIC DNA]</scope>
    <source>
        <strain evidence="1 2">CMW 5346</strain>
    </source>
</reference>
<dbReference type="PANTHER" id="PTHR14097:SF8">
    <property type="entry name" value="NAD(P)-BINDING DOMAIN-CONTAINING PROTEIN"/>
    <property type="match status" value="1"/>
</dbReference>
<proteinExistence type="predicted"/>
<sequence>MHVILTGATGLVGGGVLDAMLAMPDITRISILTRRPVPQLEARIKANDALASNKDRVRVITHKDFSKYDDDLLKGPLKGAAGVVWALGISQVSVSKEEYVVITHDYTLAAAEAFQRIPAGDGPGDAKAGEPFRFVYVSGLGAETKPGITTARFGKVKGETELALAEMTNGKAGEASTSPSGRPFLGLSVRPAGVDPHGHDALQAFVPPAPSFALDLTRKFLAPVLRVVYPSMISPTLPLGQFLAGTAMGKYSTVQLAEEAVKHKDIETVGSRFQIVNNTALRRLMGL</sequence>
<dbReference type="SUPFAM" id="SSF51735">
    <property type="entry name" value="NAD(P)-binding Rossmann-fold domains"/>
    <property type="match status" value="1"/>
</dbReference>
<evidence type="ECO:0000313" key="1">
    <source>
        <dbReference type="EMBL" id="KAL1893746.1"/>
    </source>
</evidence>
<organism evidence="1 2">
    <name type="scientific">Sporothrix stenoceras</name>
    <dbReference type="NCBI Taxonomy" id="5173"/>
    <lineage>
        <taxon>Eukaryota</taxon>
        <taxon>Fungi</taxon>
        <taxon>Dikarya</taxon>
        <taxon>Ascomycota</taxon>
        <taxon>Pezizomycotina</taxon>
        <taxon>Sordariomycetes</taxon>
        <taxon>Sordariomycetidae</taxon>
        <taxon>Ophiostomatales</taxon>
        <taxon>Ophiostomataceae</taxon>
        <taxon>Sporothrix</taxon>
    </lineage>
</organism>
<evidence type="ECO:0008006" key="3">
    <source>
        <dbReference type="Google" id="ProtNLM"/>
    </source>
</evidence>
<dbReference type="PANTHER" id="PTHR14097">
    <property type="entry name" value="OXIDOREDUCTASE HTATIP2"/>
    <property type="match status" value="1"/>
</dbReference>
<gene>
    <name evidence="1" type="ORF">Sste5346_006249</name>
</gene>
<dbReference type="InterPro" id="IPR036291">
    <property type="entry name" value="NAD(P)-bd_dom_sf"/>
</dbReference>
<comment type="caution">
    <text evidence="1">The sequence shown here is derived from an EMBL/GenBank/DDBJ whole genome shotgun (WGS) entry which is preliminary data.</text>
</comment>
<name>A0ABR3YZF4_9PEZI</name>
<keyword evidence="2" id="KW-1185">Reference proteome</keyword>
<dbReference type="Proteomes" id="UP001583186">
    <property type="component" value="Unassembled WGS sequence"/>
</dbReference>
<accession>A0ABR3YZF4</accession>
<evidence type="ECO:0000313" key="2">
    <source>
        <dbReference type="Proteomes" id="UP001583186"/>
    </source>
</evidence>
<dbReference type="Gene3D" id="3.40.50.720">
    <property type="entry name" value="NAD(P)-binding Rossmann-like Domain"/>
    <property type="match status" value="1"/>
</dbReference>
<protein>
    <recommendedName>
        <fullName evidence="3">Nucleoside-diphosphate-sugar epimerase</fullName>
    </recommendedName>
</protein>